<comment type="catalytic activity">
    <reaction evidence="7">
        <text>guanosine 3',5'-bis(diphosphate) + H2O = GDP + diphosphate + H(+)</text>
        <dbReference type="Rhea" id="RHEA:14253"/>
        <dbReference type="ChEBI" id="CHEBI:15377"/>
        <dbReference type="ChEBI" id="CHEBI:15378"/>
        <dbReference type="ChEBI" id="CHEBI:33019"/>
        <dbReference type="ChEBI" id="CHEBI:58189"/>
        <dbReference type="ChEBI" id="CHEBI:77828"/>
        <dbReference type="EC" id="3.1.7.2"/>
    </reaction>
</comment>
<dbReference type="NCBIfam" id="TIGR01693">
    <property type="entry name" value="UTase_glnD"/>
    <property type="match status" value="1"/>
</dbReference>
<comment type="function">
    <text evidence="8">Modifies, by uridylylation and deuridylylation, the PII regulatory proteins (GlnB and homologs), in response to the nitrogen status of the cell that GlnD senses through the glutamine level. Under low glutamine levels, catalyzes the conversion of the PII proteins and UTP to PII-UMP and PPi, while under higher glutamine levels, GlnD hydrolyzes PII-UMP to PII and UMP (deuridylylation). Thus, controls uridylylation state and activity of the PII proteins, and plays an important role in the regulation of nitrogen metabolism.</text>
</comment>
<dbReference type="EMBL" id="QOPC01000002">
    <property type="protein sequence ID" value="RCL39553.1"/>
    <property type="molecule type" value="Genomic_DNA"/>
</dbReference>
<dbReference type="EC" id="2.7.7.59" evidence="8"/>
<comment type="domain">
    <text evidence="8">Has four distinct domains: an N-terminal nucleotidyltransferase (NT) domain responsible for UTase activity, a central HD domain that encodes UR activity, and two C-terminal ACT domains that seem to have a role in glutamine sensing.</text>
</comment>
<feature type="domain" description="ACT" evidence="9">
    <location>
        <begin position="773"/>
        <end position="841"/>
    </location>
</feature>
<dbReference type="PROSITE" id="PS51831">
    <property type="entry name" value="HD"/>
    <property type="match status" value="1"/>
</dbReference>
<dbReference type="SUPFAM" id="SSF81301">
    <property type="entry name" value="Nucleotidyltransferase"/>
    <property type="match status" value="1"/>
</dbReference>
<evidence type="ECO:0000259" key="10">
    <source>
        <dbReference type="PROSITE" id="PS51831"/>
    </source>
</evidence>
<dbReference type="InterPro" id="IPR002912">
    <property type="entry name" value="ACT_dom"/>
</dbReference>
<evidence type="ECO:0000256" key="6">
    <source>
        <dbReference type="ARBA" id="ARBA00023268"/>
    </source>
</evidence>
<dbReference type="EC" id="3.1.4.-" evidence="8"/>
<dbReference type="InterPro" id="IPR045865">
    <property type="entry name" value="ACT-like_dom_sf"/>
</dbReference>
<dbReference type="PANTHER" id="PTHR47320">
    <property type="entry name" value="BIFUNCTIONAL URIDYLYLTRANSFERASE/URIDYLYL-REMOVING ENZYME"/>
    <property type="match status" value="1"/>
</dbReference>
<evidence type="ECO:0000256" key="2">
    <source>
        <dbReference type="ARBA" id="ARBA00022695"/>
    </source>
</evidence>
<dbReference type="InterPro" id="IPR013546">
    <property type="entry name" value="PII_UdlTrfase/GS_AdlTrfase"/>
</dbReference>
<keyword evidence="3" id="KW-0677">Repeat</keyword>
<dbReference type="AlphaFoldDB" id="A0A368BQI8"/>
<dbReference type="HAMAP" id="MF_00277">
    <property type="entry name" value="PII_uridylyl_transf"/>
    <property type="match status" value="1"/>
</dbReference>
<name>A0A368BQI8_9GAMM</name>
<evidence type="ECO:0000259" key="9">
    <source>
        <dbReference type="PROSITE" id="PS51671"/>
    </source>
</evidence>
<evidence type="ECO:0000256" key="8">
    <source>
        <dbReference type="HAMAP-Rule" id="MF_00277"/>
    </source>
</evidence>
<dbReference type="GO" id="GO:0008893">
    <property type="term" value="F:guanosine-3',5'-bis(diphosphate) 3'-diphosphatase activity"/>
    <property type="evidence" value="ECO:0007669"/>
    <property type="project" value="UniProtKB-EC"/>
</dbReference>
<proteinExistence type="inferred from homology"/>
<comment type="activity regulation">
    <text evidence="8">Uridylyltransferase (UTase) activity is inhibited by glutamine, while glutamine activates uridylyl-removing (UR) activity.</text>
</comment>
<dbReference type="CDD" id="cd00077">
    <property type="entry name" value="HDc"/>
    <property type="match status" value="1"/>
</dbReference>
<dbReference type="PROSITE" id="PS51671">
    <property type="entry name" value="ACT"/>
    <property type="match status" value="1"/>
</dbReference>
<dbReference type="PIRSF" id="PIRSF006288">
    <property type="entry name" value="PII_uridyltransf"/>
    <property type="match status" value="1"/>
</dbReference>
<evidence type="ECO:0000313" key="11">
    <source>
        <dbReference type="EMBL" id="RCL39553.1"/>
    </source>
</evidence>
<evidence type="ECO:0000256" key="4">
    <source>
        <dbReference type="ARBA" id="ARBA00022801"/>
    </source>
</evidence>
<dbReference type="Pfam" id="PF01966">
    <property type="entry name" value="HD"/>
    <property type="match status" value="1"/>
</dbReference>
<evidence type="ECO:0000313" key="12">
    <source>
        <dbReference type="Proteomes" id="UP000253032"/>
    </source>
</evidence>
<keyword evidence="1 8" id="KW-0808">Transferase</keyword>
<comment type="caution">
    <text evidence="8">Lacks conserved residue(s) required for the propagation of feature annotation.</text>
</comment>
<protein>
    <recommendedName>
        <fullName evidence="8">Bifunctional uridylyltransferase/uridylyl-removing enzyme</fullName>
        <shortName evidence="8">UTase/UR</shortName>
    </recommendedName>
    <alternativeName>
        <fullName evidence="8">Bifunctional [protein-PII] modification enzyme</fullName>
    </alternativeName>
    <alternativeName>
        <fullName evidence="8">Bifunctional nitrogen sensor protein</fullName>
    </alternativeName>
    <domain>
        <recommendedName>
            <fullName evidence="8">[Protein-PII] uridylyltransferase</fullName>
            <shortName evidence="8">PII uridylyltransferase</shortName>
            <shortName evidence="8">UTase</shortName>
            <ecNumber evidence="8">2.7.7.59</ecNumber>
        </recommendedName>
    </domain>
    <domain>
        <recommendedName>
            <fullName evidence="8">[Protein-PII]-UMP uridylyl-removing enzyme</fullName>
            <shortName evidence="8">UR</shortName>
            <ecNumber evidence="8">3.1.4.-</ecNumber>
        </recommendedName>
    </domain>
</protein>
<evidence type="ECO:0000256" key="7">
    <source>
        <dbReference type="ARBA" id="ARBA00047968"/>
    </source>
</evidence>
<keyword evidence="5 8" id="KW-0460">Magnesium</keyword>
<comment type="catalytic activity">
    <reaction evidence="8">
        <text>[protein-PII]-uridylyl-L-tyrosine + H2O = [protein-PII]-L-tyrosine + UMP + H(+)</text>
        <dbReference type="Rhea" id="RHEA:48600"/>
        <dbReference type="Rhea" id="RHEA-COMP:12147"/>
        <dbReference type="Rhea" id="RHEA-COMP:12148"/>
        <dbReference type="ChEBI" id="CHEBI:15377"/>
        <dbReference type="ChEBI" id="CHEBI:15378"/>
        <dbReference type="ChEBI" id="CHEBI:46858"/>
        <dbReference type="ChEBI" id="CHEBI:57865"/>
        <dbReference type="ChEBI" id="CHEBI:90602"/>
    </reaction>
</comment>
<dbReference type="PANTHER" id="PTHR47320:SF1">
    <property type="entry name" value="BIFUNCTIONAL URIDYLYLTRANSFERASE_URIDYLYL-REMOVING ENZYME"/>
    <property type="match status" value="1"/>
</dbReference>
<comment type="cofactor">
    <cofactor evidence="8">
        <name>Mg(2+)</name>
        <dbReference type="ChEBI" id="CHEBI:18420"/>
    </cofactor>
</comment>
<accession>A0A368BQI8</accession>
<dbReference type="GO" id="GO:0006808">
    <property type="term" value="P:regulation of nitrogen utilization"/>
    <property type="evidence" value="ECO:0007669"/>
    <property type="project" value="UniProtKB-UniRule"/>
</dbReference>
<dbReference type="InterPro" id="IPR006674">
    <property type="entry name" value="HD_domain"/>
</dbReference>
<evidence type="ECO:0000256" key="5">
    <source>
        <dbReference type="ARBA" id="ARBA00022842"/>
    </source>
</evidence>
<dbReference type="InterPro" id="IPR043519">
    <property type="entry name" value="NT_sf"/>
</dbReference>
<dbReference type="Pfam" id="PF08335">
    <property type="entry name" value="GlnD_UR_UTase"/>
    <property type="match status" value="1"/>
</dbReference>
<comment type="caution">
    <text evidence="11">The sequence shown here is derived from an EMBL/GenBank/DDBJ whole genome shotgun (WGS) entry which is preliminary data.</text>
</comment>
<comment type="catalytic activity">
    <reaction evidence="8">
        <text>[protein-PII]-L-tyrosine + UTP = [protein-PII]-uridylyl-L-tyrosine + diphosphate</text>
        <dbReference type="Rhea" id="RHEA:13673"/>
        <dbReference type="Rhea" id="RHEA-COMP:12147"/>
        <dbReference type="Rhea" id="RHEA-COMP:12148"/>
        <dbReference type="ChEBI" id="CHEBI:33019"/>
        <dbReference type="ChEBI" id="CHEBI:46398"/>
        <dbReference type="ChEBI" id="CHEBI:46858"/>
        <dbReference type="ChEBI" id="CHEBI:90602"/>
        <dbReference type="EC" id="2.7.7.59"/>
    </reaction>
</comment>
<reference evidence="11 12" key="1">
    <citation type="journal article" date="2018" name="Microbiome">
        <title>Fine metagenomic profile of the Mediterranean stratified and mixed water columns revealed by assembly and recruitment.</title>
        <authorList>
            <person name="Haro-Moreno J.M."/>
            <person name="Lopez-Perez M."/>
            <person name="De La Torre J.R."/>
            <person name="Picazo A."/>
            <person name="Camacho A."/>
            <person name="Rodriguez-Valera F."/>
        </authorList>
    </citation>
    <scope>NUCLEOTIDE SEQUENCE [LARGE SCALE GENOMIC DNA]</scope>
    <source>
        <strain evidence="11">MED-G84</strain>
    </source>
</reference>
<evidence type="ECO:0000256" key="1">
    <source>
        <dbReference type="ARBA" id="ARBA00022679"/>
    </source>
</evidence>
<feature type="region of interest" description="Uridylyltransferase" evidence="8">
    <location>
        <begin position="1"/>
        <end position="314"/>
    </location>
</feature>
<keyword evidence="6 8" id="KW-0511">Multifunctional enzyme</keyword>
<dbReference type="SMART" id="SM00471">
    <property type="entry name" value="HDc"/>
    <property type="match status" value="1"/>
</dbReference>
<keyword evidence="2 8" id="KW-0548">Nucleotidyltransferase</keyword>
<dbReference type="GO" id="GO:0008773">
    <property type="term" value="F:[protein-PII] uridylyltransferase activity"/>
    <property type="evidence" value="ECO:0007669"/>
    <property type="project" value="UniProtKB-UniRule"/>
</dbReference>
<dbReference type="SUPFAM" id="SSF55021">
    <property type="entry name" value="ACT-like"/>
    <property type="match status" value="1"/>
</dbReference>
<comment type="similarity">
    <text evidence="8">Belongs to the GlnD family.</text>
</comment>
<feature type="domain" description="HD" evidence="10">
    <location>
        <begin position="431"/>
        <end position="553"/>
    </location>
</feature>
<dbReference type="Proteomes" id="UP000253032">
    <property type="component" value="Unassembled WGS sequence"/>
</dbReference>
<sequence length="841" mass="97749">MVLIETLTKNNLKFKQNFQEIFHKPELVQTYLIKRSNAFDKIIIKEFLRRELETDFAIVALGGYGRKELFPSSDIDLSIIKLNSKTKKIEELKDFIGWLWTLKVKIGHSVRTIKDIEKIIKTDLKEFTSHLSCRIIYCKKDSLNGLNKDLKRILDKWNKSKFFKSKRLEQNKRMQSFDSTEFNLEPDLKESPGCLRDYQTALWILEHCFAIKKLQDCEKIGLFSKQEIASVNKSYAHIKALRFMLNILSNSNRIGFESQLLLAKKSRLRSSKKSSAVEKFMRIFFLHASNLSDFNEFVFQAYEDQHYLLKRPFGKDYYIFKDRLGIAENIDLAKRPELILSSFIEVGKHKKINGLDFQSIKKIKRSLSNIDSKYFLLPKAGSQFLEILKSTTNLSTILKKLKQLGLMRLLIPEFGEIEGQMQFDMFHIYTVDEHTFKVVRNMRQMQIGQVDPSLHIEHELINKLPKIELLYLAGIFHDLGKGKGGDHSEIGVKIIEKFCKRLNFSIHDTELLCWLVKNHLVMSSISQKTDVHDPETILNFTKNVNSLEKLNYIYMLTINDIRGTNPNLWNSWKHDLLKQLFMSSRKELNLEETQFNKSIIEERRSASANTIASEDRNLLDEVWDQLPDAYFSKYQLEQLSYQAKLIVLAKRQTAVFVRSRKNLIEIFIFTPNQSGLFLKTVRGFEKLSLETIDSDIHTTNNGQFALNTFICKHKILGGNLIQRDFQNIEQKIIREISSGEFTKAIKVKSKNKKLFKYPTRVHISSTTKKDASLVTLETLDQPNLLSKVANIFLNQGISIDSARITTLGEKVEDNFKVIDERTKSCISLKKTNQLKNKLKSL</sequence>
<dbReference type="InterPro" id="IPR010043">
    <property type="entry name" value="UTase/UR"/>
</dbReference>
<keyword evidence="4 8" id="KW-0378">Hydrolase</keyword>
<gene>
    <name evidence="8 11" type="primary">glnD</name>
    <name evidence="11" type="ORF">DBW98_00670</name>
</gene>
<dbReference type="SUPFAM" id="SSF109604">
    <property type="entry name" value="HD-domain/PDEase-like"/>
    <property type="match status" value="1"/>
</dbReference>
<dbReference type="Gene3D" id="1.10.3090.10">
    <property type="entry name" value="cca-adding enzyme, domain 2"/>
    <property type="match status" value="1"/>
</dbReference>
<organism evidence="11 12">
    <name type="scientific">SAR86 cluster bacterium</name>
    <dbReference type="NCBI Taxonomy" id="2030880"/>
    <lineage>
        <taxon>Bacteria</taxon>
        <taxon>Pseudomonadati</taxon>
        <taxon>Pseudomonadota</taxon>
        <taxon>Gammaproteobacteria</taxon>
        <taxon>SAR86 cluster</taxon>
    </lineage>
</organism>
<dbReference type="InterPro" id="IPR003607">
    <property type="entry name" value="HD/PDEase_dom"/>
</dbReference>
<evidence type="ECO:0000256" key="3">
    <source>
        <dbReference type="ARBA" id="ARBA00022737"/>
    </source>
</evidence>
<dbReference type="GO" id="GO:0008081">
    <property type="term" value="F:phosphoric diester hydrolase activity"/>
    <property type="evidence" value="ECO:0007669"/>
    <property type="project" value="UniProtKB-UniRule"/>
</dbReference>